<protein>
    <submittedName>
        <fullName evidence="1">Uncharacterized protein</fullName>
    </submittedName>
</protein>
<evidence type="ECO:0000313" key="2">
    <source>
        <dbReference type="Proteomes" id="UP000183585"/>
    </source>
</evidence>
<proteinExistence type="predicted"/>
<dbReference type="EMBL" id="FMCT01000012">
    <property type="protein sequence ID" value="SCF43165.1"/>
    <property type="molecule type" value="Genomic_DNA"/>
</dbReference>
<organism evidence="1 2">
    <name type="scientific">Micromonospora carbonacea</name>
    <dbReference type="NCBI Taxonomy" id="47853"/>
    <lineage>
        <taxon>Bacteria</taxon>
        <taxon>Bacillati</taxon>
        <taxon>Actinomycetota</taxon>
        <taxon>Actinomycetes</taxon>
        <taxon>Micromonosporales</taxon>
        <taxon>Micromonosporaceae</taxon>
        <taxon>Micromonospora</taxon>
    </lineage>
</organism>
<evidence type="ECO:0000313" key="1">
    <source>
        <dbReference type="EMBL" id="SCF43165.1"/>
    </source>
</evidence>
<gene>
    <name evidence="1" type="ORF">GA0070563_112197</name>
</gene>
<dbReference type="Proteomes" id="UP000183585">
    <property type="component" value="Unassembled WGS sequence"/>
</dbReference>
<sequence length="60" mass="6561">MTALVLRIRTPHRTRDIPIAPVEVAEARAWIAGSTDRWESLAVGTREIVDAGFSSTAREG</sequence>
<accession>A0A1C5AD49</accession>
<reference evidence="2" key="1">
    <citation type="submission" date="2016-06" db="EMBL/GenBank/DDBJ databases">
        <authorList>
            <person name="Varghese N."/>
            <person name="Submissions Spin"/>
        </authorList>
    </citation>
    <scope>NUCLEOTIDE SEQUENCE [LARGE SCALE GENOMIC DNA]</scope>
    <source>
        <strain evidence="2">DSM 43168</strain>
    </source>
</reference>
<name>A0A1C5AD49_9ACTN</name>
<keyword evidence="2" id="KW-1185">Reference proteome</keyword>
<dbReference type="AlphaFoldDB" id="A0A1C5AD49"/>